<evidence type="ECO:0000313" key="2">
    <source>
        <dbReference type="Proteomes" id="UP000818624"/>
    </source>
</evidence>
<dbReference type="EMBL" id="CP046236">
    <property type="protein sequence ID" value="WFD48200.1"/>
    <property type="molecule type" value="Genomic_DNA"/>
</dbReference>
<organism evidence="1 2">
    <name type="scientific">Malassezia furfur</name>
    <name type="common">Pityriasis versicolor infection agent</name>
    <name type="synonym">Pityrosporum furfur</name>
    <dbReference type="NCBI Taxonomy" id="55194"/>
    <lineage>
        <taxon>Eukaryota</taxon>
        <taxon>Fungi</taxon>
        <taxon>Dikarya</taxon>
        <taxon>Basidiomycota</taxon>
        <taxon>Ustilaginomycotina</taxon>
        <taxon>Malasseziomycetes</taxon>
        <taxon>Malasseziales</taxon>
        <taxon>Malasseziaceae</taxon>
        <taxon>Malassezia</taxon>
    </lineage>
</organism>
<accession>A0ABY8EUU4</accession>
<keyword evidence="2" id="KW-1185">Reference proteome</keyword>
<reference evidence="1 2" key="1">
    <citation type="journal article" date="2020" name="Elife">
        <title>Loss of centromere function drives karyotype evolution in closely related Malassezia species.</title>
        <authorList>
            <person name="Sankaranarayanan S.R."/>
            <person name="Ianiri G."/>
            <person name="Coelho M.A."/>
            <person name="Reza M.H."/>
            <person name="Thimmappa B.C."/>
            <person name="Ganguly P."/>
            <person name="Vadnala R.N."/>
            <person name="Sun S."/>
            <person name="Siddharthan R."/>
            <person name="Tellgren-Roth C."/>
            <person name="Dawson T.L."/>
            <person name="Heitman J."/>
            <person name="Sanyal K."/>
        </authorList>
    </citation>
    <scope>NUCLEOTIDE SEQUENCE [LARGE SCALE GENOMIC DNA]</scope>
    <source>
        <strain evidence="1">CBS14141</strain>
    </source>
</reference>
<proteinExistence type="predicted"/>
<protein>
    <submittedName>
        <fullName evidence="1">Uncharacterized protein</fullName>
    </submittedName>
</protein>
<gene>
    <name evidence="1" type="ORF">GLX27_002868</name>
</gene>
<name>A0ABY8EUU4_MALFU</name>
<dbReference type="Proteomes" id="UP000818624">
    <property type="component" value="Chromosome 3"/>
</dbReference>
<sequence>MWASGLRAVRGPARVAYPACARYAGHTVSVPRAGCARTFSSCAPRASDVDPPRGPYLPEDPTPAMWQRVMQLIAGTVATGTCVYFVLFADFGEGEHCFKPIRRALNVDMDTLHRLFSTQPPRNEIPVQ</sequence>
<evidence type="ECO:0000313" key="1">
    <source>
        <dbReference type="EMBL" id="WFD48200.1"/>
    </source>
</evidence>